<dbReference type="Pfam" id="PF00652">
    <property type="entry name" value="Ricin_B_lectin"/>
    <property type="match status" value="1"/>
</dbReference>
<keyword evidence="16" id="KW-1185">Reference proteome</keyword>
<dbReference type="UniPathway" id="UPA00378"/>
<proteinExistence type="inferred from homology"/>
<feature type="domain" description="Ricin B lectin" evidence="13">
    <location>
        <begin position="438"/>
        <end position="568"/>
    </location>
</feature>
<accession>E0VB90</accession>
<comment type="pathway">
    <text evidence="11">Protein modification; protein glycosylation.</text>
</comment>
<dbReference type="GO" id="GO:0000139">
    <property type="term" value="C:Golgi membrane"/>
    <property type="evidence" value="ECO:0007669"/>
    <property type="project" value="UniProtKB-SubCell"/>
</dbReference>
<evidence type="ECO:0000256" key="7">
    <source>
        <dbReference type="ARBA" id="ARBA00023034"/>
    </source>
</evidence>
<keyword evidence="4 11" id="KW-0430">Lectin</keyword>
<dbReference type="Gene3D" id="2.80.10.50">
    <property type="match status" value="1"/>
</dbReference>
<dbReference type="PANTHER" id="PTHR11675">
    <property type="entry name" value="N-ACETYLGALACTOSAMINYLTRANSFERASE"/>
    <property type="match status" value="1"/>
</dbReference>
<dbReference type="EMBL" id="AAZO01000652">
    <property type="status" value="NOT_ANNOTATED_CDS"/>
    <property type="molecule type" value="Genomic_DNA"/>
</dbReference>
<comment type="cofactor">
    <cofactor evidence="11">
        <name>Mn(2+)</name>
        <dbReference type="ChEBI" id="CHEBI:29035"/>
    </cofactor>
</comment>
<dbReference type="GO" id="GO:0006493">
    <property type="term" value="P:protein O-linked glycosylation"/>
    <property type="evidence" value="ECO:0007669"/>
    <property type="project" value="TreeGrafter"/>
</dbReference>
<dbReference type="OrthoDB" id="6159198at2759"/>
<gene>
    <name evidence="15" type="primary">8239035</name>
    <name evidence="14" type="ORF">Phum_PHUM055320</name>
</gene>
<dbReference type="Gene3D" id="3.90.550.10">
    <property type="entry name" value="Spore Coat Polysaccharide Biosynthesis Protein SpsA, Chain A"/>
    <property type="match status" value="1"/>
</dbReference>
<evidence type="ECO:0000256" key="10">
    <source>
        <dbReference type="ARBA" id="ARBA00023180"/>
    </source>
</evidence>
<protein>
    <recommendedName>
        <fullName evidence="11">Polypeptide N-acetylgalactosaminyltransferase</fullName>
        <ecNumber evidence="11">2.4.1.-</ecNumber>
    </recommendedName>
    <alternativeName>
        <fullName evidence="11">Protein-UDP acetylgalactosaminyltransferase</fullName>
    </alternativeName>
</protein>
<keyword evidence="7 11" id="KW-0333">Golgi apparatus</keyword>
<reference evidence="15" key="3">
    <citation type="submission" date="2020-05" db="UniProtKB">
        <authorList>
            <consortium name="EnsemblMetazoa"/>
        </authorList>
    </citation>
    <scope>IDENTIFICATION</scope>
    <source>
        <strain evidence="15">USDA</strain>
    </source>
</reference>
<dbReference type="VEuPathDB" id="VectorBase:PHUM055320"/>
<dbReference type="SUPFAM" id="SSF50370">
    <property type="entry name" value="Ricin B-like lectins"/>
    <property type="match status" value="1"/>
</dbReference>
<dbReference type="eggNOG" id="KOG3736">
    <property type="taxonomic scope" value="Eukaryota"/>
</dbReference>
<dbReference type="InterPro" id="IPR000772">
    <property type="entry name" value="Ricin_B_lectin"/>
</dbReference>
<comment type="similarity">
    <text evidence="2 11">Belongs to the glycosyltransferase 2 family. GalNAc-T subfamily.</text>
</comment>
<dbReference type="CTD" id="8239035"/>
<evidence type="ECO:0000313" key="15">
    <source>
        <dbReference type="EnsemblMetazoa" id="PHUM055320-PA"/>
    </source>
</evidence>
<evidence type="ECO:0000256" key="1">
    <source>
        <dbReference type="ARBA" id="ARBA00004323"/>
    </source>
</evidence>
<dbReference type="STRING" id="121224.E0VB90"/>
<dbReference type="Pfam" id="PF00535">
    <property type="entry name" value="Glycos_transf_2"/>
    <property type="match status" value="1"/>
</dbReference>
<evidence type="ECO:0000256" key="4">
    <source>
        <dbReference type="ARBA" id="ARBA00022734"/>
    </source>
</evidence>
<dbReference type="InterPro" id="IPR029044">
    <property type="entry name" value="Nucleotide-diphossugar_trans"/>
</dbReference>
<evidence type="ECO:0000256" key="6">
    <source>
        <dbReference type="ARBA" id="ARBA00022989"/>
    </source>
</evidence>
<dbReference type="GeneID" id="8239035"/>
<evidence type="ECO:0000259" key="13">
    <source>
        <dbReference type="SMART" id="SM00458"/>
    </source>
</evidence>
<dbReference type="GO" id="GO:0004653">
    <property type="term" value="F:polypeptide N-acetylgalactosaminyltransferase activity"/>
    <property type="evidence" value="ECO:0007669"/>
    <property type="project" value="TreeGrafter"/>
</dbReference>
<evidence type="ECO:0000256" key="12">
    <source>
        <dbReference type="SAM" id="SignalP"/>
    </source>
</evidence>
<reference evidence="14" key="1">
    <citation type="submission" date="2007-04" db="EMBL/GenBank/DDBJ databases">
        <title>Annotation of Pediculus humanus corporis strain USDA.</title>
        <authorList>
            <person name="Kirkness E."/>
            <person name="Hannick L."/>
            <person name="Hass B."/>
            <person name="Bruggner R."/>
            <person name="Lawson D."/>
            <person name="Bidwell S."/>
            <person name="Joardar V."/>
            <person name="Caler E."/>
            <person name="Walenz B."/>
            <person name="Inman J."/>
            <person name="Schobel S."/>
            <person name="Galinsky K."/>
            <person name="Amedeo P."/>
            <person name="Strausberg R."/>
        </authorList>
    </citation>
    <scope>NUCLEOTIDE SEQUENCE</scope>
    <source>
        <strain evidence="14">USDA</strain>
    </source>
</reference>
<evidence type="ECO:0000313" key="14">
    <source>
        <dbReference type="EMBL" id="EEB10646.1"/>
    </source>
</evidence>
<keyword evidence="11" id="KW-0464">Manganese</keyword>
<keyword evidence="11 14" id="KW-0328">Glycosyltransferase</keyword>
<dbReference type="InterPro" id="IPR045885">
    <property type="entry name" value="GalNAc-T"/>
</dbReference>
<dbReference type="SMART" id="SM00458">
    <property type="entry name" value="RICIN"/>
    <property type="match status" value="1"/>
</dbReference>
<keyword evidence="3" id="KW-0812">Transmembrane</keyword>
<comment type="subcellular location">
    <subcellularLocation>
        <location evidence="1 11">Golgi apparatus membrane</location>
        <topology evidence="1 11">Single-pass type II membrane protein</topology>
    </subcellularLocation>
</comment>
<dbReference type="AlphaFoldDB" id="E0VB90"/>
<keyword evidence="11 14" id="KW-0808">Transferase</keyword>
<evidence type="ECO:0000256" key="8">
    <source>
        <dbReference type="ARBA" id="ARBA00023136"/>
    </source>
</evidence>
<keyword evidence="5" id="KW-0735">Signal-anchor</keyword>
<evidence type="ECO:0000256" key="3">
    <source>
        <dbReference type="ARBA" id="ARBA00022692"/>
    </source>
</evidence>
<feature type="chain" id="PRO_5011412330" description="Polypeptide N-acetylgalactosaminyltransferase" evidence="12">
    <location>
        <begin position="24"/>
        <end position="573"/>
    </location>
</feature>
<keyword evidence="8" id="KW-0472">Membrane</keyword>
<dbReference type="GO" id="GO:0030246">
    <property type="term" value="F:carbohydrate binding"/>
    <property type="evidence" value="ECO:0007669"/>
    <property type="project" value="UniProtKB-KW"/>
</dbReference>
<feature type="signal peptide" evidence="12">
    <location>
        <begin position="1"/>
        <end position="23"/>
    </location>
</feature>
<sequence length="573" mass="66807">MLTILTVATTVLIFRLIRQPIYRTPYKNENEYNTPDNDKLQELDAIKKIDWHNYEQIKQESHRIGVGEQGKPAFLPDKEKVQKEALYAVNGFNALLSDKIYLNSLPDIRHPGCKEKKYRKNLNTVSVVVPFHNEHWSTLLRTVYSVLNRSPSHLLKEIILVDDYSSKPFLKKKLDIYVDRHLPKVKIIRLPERMGLIRARLAGAKKAKAQVLLFLDSHTEANVNWLPPLLEPIAENYKTCVCPFIDVIAHDTFEYRAQDEGRRGAFDWEFFYKRLPLLPEDLKHPTEPFQSPVMAGGLFAISAKFFWELGGYDEGLAIWGGEQYELSFKIWQCGGKMVDAPCSRVGHIYRKFAPFPNPGIGDFVGKNYRRVAEVWMDEYAEYLYKRRPHYRNIDPGDLTVQKAVRERLNCKPFKWFIENIAFDLPLKYPPIEPPDLAEGEIRSIADPGLCVDTERKEPEDTFGLKPCEKNFKSKNTRTEQYFILTWHEDIRPKGRNVCWDVSSIDNKASVNLYKCHGMKGNQYWHYDSNENWLVHGTKNRCLTANVESQTLYVTKCDKNIENQKWKIEKINNR</sequence>
<dbReference type="EnsemblMetazoa" id="PHUM055320-RA">
    <property type="protein sequence ID" value="PHUM055320-PA"/>
    <property type="gene ID" value="PHUM055320"/>
</dbReference>
<evidence type="ECO:0000256" key="9">
    <source>
        <dbReference type="ARBA" id="ARBA00023157"/>
    </source>
</evidence>
<evidence type="ECO:0000256" key="11">
    <source>
        <dbReference type="RuleBase" id="RU361242"/>
    </source>
</evidence>
<evidence type="ECO:0000313" key="16">
    <source>
        <dbReference type="Proteomes" id="UP000009046"/>
    </source>
</evidence>
<dbReference type="FunCoup" id="E0VB90">
    <property type="interactions" value="771"/>
</dbReference>
<name>E0VB90_PEDHC</name>
<dbReference type="PANTHER" id="PTHR11675:SF134">
    <property type="entry name" value="N-ACETYLGALACTOSAMINYLTRANSFERASE 4-RELATED"/>
    <property type="match status" value="1"/>
</dbReference>
<dbReference type="EMBL" id="DS235023">
    <property type="protein sequence ID" value="EEB10646.1"/>
    <property type="molecule type" value="Genomic_DNA"/>
</dbReference>
<organism>
    <name type="scientific">Pediculus humanus subsp. corporis</name>
    <name type="common">Body louse</name>
    <dbReference type="NCBI Taxonomy" id="121224"/>
    <lineage>
        <taxon>Eukaryota</taxon>
        <taxon>Metazoa</taxon>
        <taxon>Ecdysozoa</taxon>
        <taxon>Arthropoda</taxon>
        <taxon>Hexapoda</taxon>
        <taxon>Insecta</taxon>
        <taxon>Pterygota</taxon>
        <taxon>Neoptera</taxon>
        <taxon>Paraneoptera</taxon>
        <taxon>Psocodea</taxon>
        <taxon>Troctomorpha</taxon>
        <taxon>Phthiraptera</taxon>
        <taxon>Anoplura</taxon>
        <taxon>Pediculidae</taxon>
        <taxon>Pediculus</taxon>
    </lineage>
</organism>
<keyword evidence="10" id="KW-0325">Glycoprotein</keyword>
<dbReference type="SUPFAM" id="SSF53448">
    <property type="entry name" value="Nucleotide-diphospho-sugar transferases"/>
    <property type="match status" value="1"/>
</dbReference>
<dbReference type="OMA" id="KTQFWEL"/>
<dbReference type="EC" id="2.4.1.-" evidence="11"/>
<dbReference type="KEGG" id="phu:Phum_PHUM055320"/>
<keyword evidence="12" id="KW-0732">Signal</keyword>
<dbReference type="PROSITE" id="PS50231">
    <property type="entry name" value="RICIN_B_LECTIN"/>
    <property type="match status" value="1"/>
</dbReference>
<dbReference type="InterPro" id="IPR001173">
    <property type="entry name" value="Glyco_trans_2-like"/>
</dbReference>
<dbReference type="Proteomes" id="UP000009046">
    <property type="component" value="Unassembled WGS sequence"/>
</dbReference>
<reference evidence="14" key="2">
    <citation type="submission" date="2007-04" db="EMBL/GenBank/DDBJ databases">
        <title>The genome of the human body louse.</title>
        <authorList>
            <consortium name="The Human Body Louse Genome Consortium"/>
            <person name="Kirkness E."/>
            <person name="Walenz B."/>
            <person name="Hass B."/>
            <person name="Bruggner R."/>
            <person name="Strausberg R."/>
        </authorList>
    </citation>
    <scope>NUCLEOTIDE SEQUENCE</scope>
    <source>
        <strain evidence="14">USDA</strain>
    </source>
</reference>
<dbReference type="RefSeq" id="XP_002423384.1">
    <property type="nucleotide sequence ID" value="XM_002423339.1"/>
</dbReference>
<keyword evidence="9 11" id="KW-1015">Disulfide bond</keyword>
<dbReference type="InterPro" id="IPR035992">
    <property type="entry name" value="Ricin_B-like_lectins"/>
</dbReference>
<dbReference type="FunFam" id="3.90.550.10:FF:000029">
    <property type="entry name" value="Polypeptide N-acetylgalactosaminyltransferase"/>
    <property type="match status" value="1"/>
</dbReference>
<evidence type="ECO:0000256" key="5">
    <source>
        <dbReference type="ARBA" id="ARBA00022968"/>
    </source>
</evidence>
<dbReference type="CDD" id="cd02510">
    <property type="entry name" value="pp-GalNAc-T"/>
    <property type="match status" value="1"/>
</dbReference>
<keyword evidence="6" id="KW-1133">Transmembrane helix</keyword>
<dbReference type="CDD" id="cd23439">
    <property type="entry name" value="beta-trefoil_Ricin_GALNT10-like"/>
    <property type="match status" value="1"/>
</dbReference>
<dbReference type="HOGENOM" id="CLU_013477_0_1_1"/>
<evidence type="ECO:0000256" key="2">
    <source>
        <dbReference type="ARBA" id="ARBA00005680"/>
    </source>
</evidence>
<dbReference type="InParanoid" id="E0VB90"/>